<comment type="caution">
    <text evidence="1">The sequence shown here is derived from an EMBL/GenBank/DDBJ whole genome shotgun (WGS) entry which is preliminary data.</text>
</comment>
<evidence type="ECO:0000313" key="1">
    <source>
        <dbReference type="EMBL" id="MET3748864.1"/>
    </source>
</evidence>
<dbReference type="RefSeq" id="WP_257463684.1">
    <property type="nucleotide sequence ID" value="NZ_JANJZT010000001.1"/>
</dbReference>
<organism evidence="1 2">
    <name type="scientific">Blautia caecimuris</name>
    <dbReference type="NCBI Taxonomy" id="1796615"/>
    <lineage>
        <taxon>Bacteria</taxon>
        <taxon>Bacillati</taxon>
        <taxon>Bacillota</taxon>
        <taxon>Clostridia</taxon>
        <taxon>Lachnospirales</taxon>
        <taxon>Lachnospiraceae</taxon>
        <taxon>Blautia</taxon>
    </lineage>
</organism>
<keyword evidence="2" id="KW-1185">Reference proteome</keyword>
<name>A0ABV2LYH4_9FIRM</name>
<reference evidence="1 2" key="1">
    <citation type="submission" date="2024-06" db="EMBL/GenBank/DDBJ databases">
        <title>Genomic Encyclopedia of Type Strains, Phase IV (KMG-IV): sequencing the most valuable type-strain genomes for metagenomic binning, comparative biology and taxonomic classification.</title>
        <authorList>
            <person name="Goeker M."/>
        </authorList>
    </citation>
    <scope>NUCLEOTIDE SEQUENCE [LARGE SCALE GENOMIC DNA]</scope>
    <source>
        <strain evidence="1 2">DSM 29492</strain>
    </source>
</reference>
<protein>
    <recommendedName>
        <fullName evidence="3">Secreted protein</fullName>
    </recommendedName>
</protein>
<dbReference type="EMBL" id="JBEPMJ010000001">
    <property type="protein sequence ID" value="MET3748864.1"/>
    <property type="molecule type" value="Genomic_DNA"/>
</dbReference>
<dbReference type="Proteomes" id="UP001549106">
    <property type="component" value="Unassembled WGS sequence"/>
</dbReference>
<gene>
    <name evidence="1" type="ORF">ABID24_000080</name>
</gene>
<proteinExistence type="predicted"/>
<accession>A0ABV2LYH4</accession>
<evidence type="ECO:0008006" key="3">
    <source>
        <dbReference type="Google" id="ProtNLM"/>
    </source>
</evidence>
<evidence type="ECO:0000313" key="2">
    <source>
        <dbReference type="Proteomes" id="UP001549106"/>
    </source>
</evidence>
<sequence length="149" mass="17065">MKKNIKGIKNILIFFVAFCMLFFNIVQVSANPMFLNDVIRLGEKKTTILPRIQEVCNGLPYHDMYGIGWANLVDRNTNKSYITLGQGWQCKNCYYVLVTEGNPTYFYPQKIGKYGGTKYSEPVGTHVSNIYTTYCGYCDGTKLEGYKFN</sequence>